<reference evidence="1" key="1">
    <citation type="journal article" date="2020" name="Nature">
        <title>Giant virus diversity and host interactions through global metagenomics.</title>
        <authorList>
            <person name="Schulz F."/>
            <person name="Roux S."/>
            <person name="Paez-Espino D."/>
            <person name="Jungbluth S."/>
            <person name="Walsh D.A."/>
            <person name="Denef V.J."/>
            <person name="McMahon K.D."/>
            <person name="Konstantinidis K.T."/>
            <person name="Eloe-Fadrosh E.A."/>
            <person name="Kyrpides N.C."/>
            <person name="Woyke T."/>
        </authorList>
    </citation>
    <scope>NUCLEOTIDE SEQUENCE</scope>
    <source>
        <strain evidence="1">GVMAG-M-3300024252-29</strain>
    </source>
</reference>
<proteinExistence type="predicted"/>
<dbReference type="AlphaFoldDB" id="A0A6C0IJL5"/>
<name>A0A6C0IJL5_9ZZZZ</name>
<dbReference type="EMBL" id="MN740207">
    <property type="protein sequence ID" value="QHT93374.1"/>
    <property type="molecule type" value="Genomic_DNA"/>
</dbReference>
<organism evidence="1">
    <name type="scientific">viral metagenome</name>
    <dbReference type="NCBI Taxonomy" id="1070528"/>
    <lineage>
        <taxon>unclassified sequences</taxon>
        <taxon>metagenomes</taxon>
        <taxon>organismal metagenomes</taxon>
    </lineage>
</organism>
<accession>A0A6C0IJL5</accession>
<evidence type="ECO:0000313" key="1">
    <source>
        <dbReference type="EMBL" id="QHT93374.1"/>
    </source>
</evidence>
<protein>
    <submittedName>
        <fullName evidence="1">Uncharacterized protein</fullName>
    </submittedName>
</protein>
<sequence>MPRLFIDDYSASNIVSKLPTLDNYYTETNVRKMLFSQDGIYQINNNHISRLMPVDIPTIKLDGFTVDNSYFKEQDVISQVPFNASYAEIVEMHFCVDKKSCVHLVVEGKYENDDIVLTKKSTTCTNENSHNRYNRFTPCSVYFTSLENLDNELISKEVNLLLTII</sequence>